<evidence type="ECO:0000313" key="7">
    <source>
        <dbReference type="Proteomes" id="UP001231189"/>
    </source>
</evidence>
<dbReference type="SUPFAM" id="SSF117856">
    <property type="entry name" value="AF0104/ALDC/Ptd012-like"/>
    <property type="match status" value="1"/>
</dbReference>
<dbReference type="Gene3D" id="3.30.1330.80">
    <property type="entry name" value="Hypothetical protein, similar to alpha- acetolactate decarboxylase, domain 2"/>
    <property type="match status" value="1"/>
</dbReference>
<dbReference type="CDD" id="cd11378">
    <property type="entry name" value="DUF296"/>
    <property type="match status" value="1"/>
</dbReference>
<keyword evidence="3" id="KW-0804">Transcription</keyword>
<feature type="compositionally biased region" description="Basic residues" evidence="4">
    <location>
        <begin position="58"/>
        <end position="67"/>
    </location>
</feature>
<evidence type="ECO:0000256" key="2">
    <source>
        <dbReference type="ARBA" id="ARBA00023242"/>
    </source>
</evidence>
<dbReference type="FunFam" id="3.30.1330.80:FF:000003">
    <property type="entry name" value="AT-hook motif nuclear-localized protein 1-like"/>
    <property type="match status" value="1"/>
</dbReference>
<dbReference type="InterPro" id="IPR005175">
    <property type="entry name" value="PPC_dom"/>
</dbReference>
<feature type="domain" description="PPC" evidence="5">
    <location>
        <begin position="187"/>
        <end position="328"/>
    </location>
</feature>
<dbReference type="Pfam" id="PF03479">
    <property type="entry name" value="PCC"/>
    <property type="match status" value="1"/>
</dbReference>
<evidence type="ECO:0000256" key="1">
    <source>
        <dbReference type="ARBA" id="ARBA00004123"/>
    </source>
</evidence>
<keyword evidence="2 3" id="KW-0539">Nucleus</keyword>
<evidence type="ECO:0000256" key="4">
    <source>
        <dbReference type="SAM" id="MobiDB-lite"/>
    </source>
</evidence>
<dbReference type="PROSITE" id="PS51742">
    <property type="entry name" value="PPC"/>
    <property type="match status" value="1"/>
</dbReference>
<dbReference type="GO" id="GO:0003680">
    <property type="term" value="F:minor groove of adenine-thymine-rich DNA binding"/>
    <property type="evidence" value="ECO:0007669"/>
    <property type="project" value="UniProtKB-UniRule"/>
</dbReference>
<comment type="caution">
    <text evidence="6">The sequence shown here is derived from an EMBL/GenBank/DDBJ whole genome shotgun (WGS) entry which is preliminary data.</text>
</comment>
<evidence type="ECO:0000256" key="3">
    <source>
        <dbReference type="RuleBase" id="RU367031"/>
    </source>
</evidence>
<keyword evidence="3" id="KW-0238">DNA-binding</keyword>
<keyword evidence="7" id="KW-1185">Reference proteome</keyword>
<dbReference type="InterPro" id="IPR039605">
    <property type="entry name" value="AHL"/>
</dbReference>
<dbReference type="PANTHER" id="PTHR31500:SF47">
    <property type="entry name" value="AT-HOOK MOTIF NUCLEAR-LOCALIZED PROTEIN"/>
    <property type="match status" value="1"/>
</dbReference>
<reference evidence="6" key="1">
    <citation type="submission" date="2023-07" db="EMBL/GenBank/DDBJ databases">
        <title>A chromosome-level genome assembly of Lolium multiflorum.</title>
        <authorList>
            <person name="Chen Y."/>
            <person name="Copetti D."/>
            <person name="Kolliker R."/>
            <person name="Studer B."/>
        </authorList>
    </citation>
    <scope>NUCLEOTIDE SEQUENCE</scope>
    <source>
        <strain evidence="6">02402/16</strain>
        <tissue evidence="6">Leaf</tissue>
    </source>
</reference>
<organism evidence="6 7">
    <name type="scientific">Lolium multiflorum</name>
    <name type="common">Italian ryegrass</name>
    <name type="synonym">Lolium perenne subsp. multiflorum</name>
    <dbReference type="NCBI Taxonomy" id="4521"/>
    <lineage>
        <taxon>Eukaryota</taxon>
        <taxon>Viridiplantae</taxon>
        <taxon>Streptophyta</taxon>
        <taxon>Embryophyta</taxon>
        <taxon>Tracheophyta</taxon>
        <taxon>Spermatophyta</taxon>
        <taxon>Magnoliopsida</taxon>
        <taxon>Liliopsida</taxon>
        <taxon>Poales</taxon>
        <taxon>Poaceae</taxon>
        <taxon>BOP clade</taxon>
        <taxon>Pooideae</taxon>
        <taxon>Poodae</taxon>
        <taxon>Poeae</taxon>
        <taxon>Poeae Chloroplast Group 2 (Poeae type)</taxon>
        <taxon>Loliodinae</taxon>
        <taxon>Loliinae</taxon>
        <taxon>Lolium</taxon>
    </lineage>
</organism>
<name>A0AAD8R7T5_LOLMU</name>
<feature type="compositionally biased region" description="Polar residues" evidence="4">
    <location>
        <begin position="348"/>
        <end position="362"/>
    </location>
</feature>
<evidence type="ECO:0000313" key="6">
    <source>
        <dbReference type="EMBL" id="KAK1614383.1"/>
    </source>
</evidence>
<comment type="subcellular location">
    <subcellularLocation>
        <location evidence="1 3">Nucleus</location>
    </subcellularLocation>
</comment>
<comment type="domain">
    <text evidence="3">The PPC domain mediates interactions between AHL proteins.</text>
</comment>
<keyword evidence="3" id="KW-0805">Transcription regulation</keyword>
<comment type="function">
    <text evidence="3">Transcription factor that specifically binds AT-rich DNA sequences related to the nuclear matrix attachment regions (MARs).</text>
</comment>
<dbReference type="EMBL" id="JAUUTY010000006">
    <property type="protein sequence ID" value="KAK1614383.1"/>
    <property type="molecule type" value="Genomic_DNA"/>
</dbReference>
<dbReference type="GO" id="GO:0005634">
    <property type="term" value="C:nucleus"/>
    <property type="evidence" value="ECO:0007669"/>
    <property type="project" value="UniProtKB-SubCell"/>
</dbReference>
<dbReference type="PANTHER" id="PTHR31500">
    <property type="entry name" value="AT-HOOK MOTIF NUCLEAR-LOCALIZED PROTEIN 9"/>
    <property type="match status" value="1"/>
</dbReference>
<accession>A0AAD8R7T5</accession>
<feature type="region of interest" description="Disordered" evidence="4">
    <location>
        <begin position="1"/>
        <end position="95"/>
    </location>
</feature>
<dbReference type="Proteomes" id="UP001231189">
    <property type="component" value="Unassembled WGS sequence"/>
</dbReference>
<protein>
    <recommendedName>
        <fullName evidence="3">AT-hook motif nuclear-localized protein</fullName>
    </recommendedName>
</protein>
<evidence type="ECO:0000259" key="5">
    <source>
        <dbReference type="PROSITE" id="PS51742"/>
    </source>
</evidence>
<proteinExistence type="predicted"/>
<feature type="region of interest" description="Disordered" evidence="4">
    <location>
        <begin position="326"/>
        <end position="395"/>
    </location>
</feature>
<dbReference type="AlphaFoldDB" id="A0AAD8R7T5"/>
<sequence length="395" mass="39692">MSEVEFGMEQATETAATALPPAAAAQPAPETTEATPPAPPAPPAAAVVTVATAGRGEGKRKRGRPRKYGVDGGPVRPLKATPISASVPDDSGGGQYTPAASVGAVMKRGRGSGRPVGFVSRAAPVVAVTAATPTAAVVVSTPPPSTASAAVAQKQQLAPQVVAVVQKQQLAPQLGTASGDVVGCASGANFTPHILNVIAGEDINMKVISFSQQGPRAICILSANGMISNVTLRQHDSLGGTVTYEGRFELLSLSGSFTPTDNGGTRDRSGGMSVSLAAADGRVIGGGVAGLLVAASPVQVVVGSFVPSYQMDQNAKKPVVEMKTVSTQPSQPAVGFTISSGGDMADSYSGSQQPKGGNSTSAFRVENWTAHQAPPAEARRTPPPSSEVKVTVPGG</sequence>
<gene>
    <name evidence="6" type="ORF">QYE76_019900</name>
</gene>
<feature type="compositionally biased region" description="Low complexity" evidence="4">
    <location>
        <begin position="11"/>
        <end position="35"/>
    </location>
</feature>
<feature type="compositionally biased region" description="Low complexity" evidence="4">
    <location>
        <begin position="44"/>
        <end position="54"/>
    </location>
</feature>